<name>A0A0F9J726_9ZZZZ</name>
<dbReference type="InterPro" id="IPR036388">
    <property type="entry name" value="WH-like_DNA-bd_sf"/>
</dbReference>
<dbReference type="HAMAP" id="MF_01114">
    <property type="entry name" value="RecX"/>
    <property type="match status" value="1"/>
</dbReference>
<evidence type="ECO:0000313" key="8">
    <source>
        <dbReference type="EMBL" id="KKM28229.1"/>
    </source>
</evidence>
<dbReference type="PANTHER" id="PTHR33602:SF1">
    <property type="entry name" value="REGULATORY PROTEIN RECX FAMILY PROTEIN"/>
    <property type="match status" value="1"/>
</dbReference>
<dbReference type="EMBL" id="LAZR01012166">
    <property type="protein sequence ID" value="KKM28229.1"/>
    <property type="molecule type" value="Genomic_DNA"/>
</dbReference>
<keyword evidence="4" id="KW-0963">Cytoplasm</keyword>
<comment type="subcellular location">
    <subcellularLocation>
        <location evidence="1">Cytoplasm</location>
    </subcellularLocation>
</comment>
<dbReference type="AlphaFoldDB" id="A0A0F9J726"/>
<evidence type="ECO:0000256" key="3">
    <source>
        <dbReference type="ARBA" id="ARBA00018111"/>
    </source>
</evidence>
<dbReference type="InterPro" id="IPR053924">
    <property type="entry name" value="RecX_HTH_2nd"/>
</dbReference>
<gene>
    <name evidence="8" type="ORF">LCGC14_1566770</name>
</gene>
<comment type="similarity">
    <text evidence="2">Belongs to the RecX family.</text>
</comment>
<comment type="caution">
    <text evidence="8">The sequence shown here is derived from an EMBL/GenBank/DDBJ whole genome shotgun (WGS) entry which is preliminary data.</text>
</comment>
<evidence type="ECO:0000256" key="2">
    <source>
        <dbReference type="ARBA" id="ARBA00009695"/>
    </source>
</evidence>
<dbReference type="GO" id="GO:0006282">
    <property type="term" value="P:regulation of DNA repair"/>
    <property type="evidence" value="ECO:0007669"/>
    <property type="project" value="InterPro"/>
</dbReference>
<dbReference type="GO" id="GO:0005737">
    <property type="term" value="C:cytoplasm"/>
    <property type="evidence" value="ECO:0007669"/>
    <property type="project" value="UniProtKB-SubCell"/>
</dbReference>
<dbReference type="InterPro" id="IPR003783">
    <property type="entry name" value="Regulatory_RecX"/>
</dbReference>
<dbReference type="Pfam" id="PF21982">
    <property type="entry name" value="RecX_HTH1"/>
    <property type="match status" value="1"/>
</dbReference>
<feature type="domain" description="RecX first three-helical" evidence="7">
    <location>
        <begin position="7"/>
        <end position="44"/>
    </location>
</feature>
<dbReference type="Pfam" id="PF21981">
    <property type="entry name" value="RecX_HTH3"/>
    <property type="match status" value="1"/>
</dbReference>
<feature type="domain" description="RecX second three-helical" evidence="5">
    <location>
        <begin position="51"/>
        <end position="91"/>
    </location>
</feature>
<accession>A0A0F9J726</accession>
<evidence type="ECO:0000259" key="5">
    <source>
        <dbReference type="Pfam" id="PF02631"/>
    </source>
</evidence>
<evidence type="ECO:0000259" key="6">
    <source>
        <dbReference type="Pfam" id="PF21981"/>
    </source>
</evidence>
<evidence type="ECO:0000256" key="1">
    <source>
        <dbReference type="ARBA" id="ARBA00004496"/>
    </source>
</evidence>
<evidence type="ECO:0000256" key="4">
    <source>
        <dbReference type="ARBA" id="ARBA00022490"/>
    </source>
</evidence>
<proteinExistence type="inferred from homology"/>
<organism evidence="8">
    <name type="scientific">marine sediment metagenome</name>
    <dbReference type="NCBI Taxonomy" id="412755"/>
    <lineage>
        <taxon>unclassified sequences</taxon>
        <taxon>metagenomes</taxon>
        <taxon>ecological metagenomes</taxon>
    </lineage>
</organism>
<protein>
    <recommendedName>
        <fullName evidence="3">Regulatory protein RecX</fullName>
    </recommendedName>
</protein>
<dbReference type="PANTHER" id="PTHR33602">
    <property type="entry name" value="REGULATORY PROTEIN RECX FAMILY PROTEIN"/>
    <property type="match status" value="1"/>
</dbReference>
<feature type="domain" description="RecX third three-helical" evidence="6">
    <location>
        <begin position="99"/>
        <end position="139"/>
    </location>
</feature>
<dbReference type="Gene3D" id="1.10.10.10">
    <property type="entry name" value="Winged helix-like DNA-binding domain superfamily/Winged helix DNA-binding domain"/>
    <property type="match status" value="3"/>
</dbReference>
<dbReference type="Pfam" id="PF02631">
    <property type="entry name" value="RecX_HTH2"/>
    <property type="match status" value="1"/>
</dbReference>
<dbReference type="InterPro" id="IPR053926">
    <property type="entry name" value="RecX_HTH_1st"/>
</dbReference>
<dbReference type="InterPro" id="IPR053925">
    <property type="entry name" value="RecX_HTH_3rd"/>
</dbReference>
<evidence type="ECO:0000259" key="7">
    <source>
        <dbReference type="Pfam" id="PF21982"/>
    </source>
</evidence>
<sequence length="143" mass="16731">MKQSISERAVTYLANREHSVLELTQKLRKAGFEHNDIDNTLAQLQQAGLQSDERFTESYIRSRSNRGYGAIRIKIELKERGVATGIITEYLEKAQIDWYTLAAEVRCKRFGEEQPEDVKSRLKQQRFLQYRGFSHEQITESFN</sequence>
<reference evidence="8" key="1">
    <citation type="journal article" date="2015" name="Nature">
        <title>Complex archaea that bridge the gap between prokaryotes and eukaryotes.</title>
        <authorList>
            <person name="Spang A."/>
            <person name="Saw J.H."/>
            <person name="Jorgensen S.L."/>
            <person name="Zaremba-Niedzwiedzka K."/>
            <person name="Martijn J."/>
            <person name="Lind A.E."/>
            <person name="van Eijk R."/>
            <person name="Schleper C."/>
            <person name="Guy L."/>
            <person name="Ettema T.J."/>
        </authorList>
    </citation>
    <scope>NUCLEOTIDE SEQUENCE</scope>
</reference>